<reference evidence="2" key="2">
    <citation type="submission" date="2017-01" db="EMBL/GenBank/DDBJ databases">
        <authorList>
            <person name="Mah S.A."/>
            <person name="Swanson W.J."/>
            <person name="Moy G.W."/>
            <person name="Vacquier V.D."/>
        </authorList>
    </citation>
    <scope>NUCLEOTIDE SEQUENCE [LARGE SCALE GENOMIC DNA]</scope>
    <source>
        <strain evidence="2">COL-18-3</strain>
    </source>
</reference>
<dbReference type="Proteomes" id="UP000188320">
    <property type="component" value="Unassembled WGS sequence"/>
</dbReference>
<dbReference type="AlphaFoldDB" id="A0A1R1PFR3"/>
<accession>A0A1R1PFR3</accession>
<keyword evidence="3" id="KW-1185">Reference proteome</keyword>
<dbReference type="EMBL" id="LSSK01001817">
    <property type="protein sequence ID" value="OMH78745.1"/>
    <property type="molecule type" value="Genomic_DNA"/>
</dbReference>
<name>A0A1R1PFR3_ZANCU</name>
<comment type="caution">
    <text evidence="2">The sequence shown here is derived from an EMBL/GenBank/DDBJ whole genome shotgun (WGS) entry which is preliminary data.</text>
</comment>
<sequence>MKSHLEKINTFAKQLKIILRDKDYLISRIKKAQERQNCIEIPNRYHKDFVSLVHTLWYIVSNSTEFIEAHEFLRCYKVDYEQEANGEESRVLRAGRIDRLYHIIEQIEKTISEKKDINDDADIRHDASVQLVRLSEELRDAVQNIQG</sequence>
<protein>
    <submittedName>
        <fullName evidence="2">Uncharacterized protein</fullName>
    </submittedName>
</protein>
<evidence type="ECO:0000313" key="3">
    <source>
        <dbReference type="Proteomes" id="UP000188320"/>
    </source>
</evidence>
<reference evidence="3" key="1">
    <citation type="submission" date="2017-01" db="EMBL/GenBank/DDBJ databases">
        <authorList>
            <person name="Wang Y."/>
            <person name="White M."/>
            <person name="Kvist S."/>
            <person name="Moncalvo J.-M."/>
        </authorList>
    </citation>
    <scope>NUCLEOTIDE SEQUENCE [LARGE SCALE GENOMIC DNA]</scope>
    <source>
        <strain evidence="3">COL-18-3</strain>
    </source>
</reference>
<gene>
    <name evidence="2" type="ORF">AX774_g6756</name>
    <name evidence="1" type="ORF">AX774_g7856</name>
</gene>
<evidence type="ECO:0000313" key="2">
    <source>
        <dbReference type="EMBL" id="OMH79811.1"/>
    </source>
</evidence>
<organism evidence="2 3">
    <name type="scientific">Zancudomyces culisetae</name>
    <name type="common">Gut fungus</name>
    <name type="synonym">Smittium culisetae</name>
    <dbReference type="NCBI Taxonomy" id="1213189"/>
    <lineage>
        <taxon>Eukaryota</taxon>
        <taxon>Fungi</taxon>
        <taxon>Fungi incertae sedis</taxon>
        <taxon>Zoopagomycota</taxon>
        <taxon>Kickxellomycotina</taxon>
        <taxon>Harpellomycetes</taxon>
        <taxon>Harpellales</taxon>
        <taxon>Legeriomycetaceae</taxon>
        <taxon>Zancudomyces</taxon>
    </lineage>
</organism>
<evidence type="ECO:0000313" key="1">
    <source>
        <dbReference type="EMBL" id="OMH78745.1"/>
    </source>
</evidence>
<proteinExistence type="predicted"/>
<dbReference type="EMBL" id="LSSK01001401">
    <property type="protein sequence ID" value="OMH79811.1"/>
    <property type="molecule type" value="Genomic_DNA"/>
</dbReference>